<dbReference type="Pfam" id="PF03810">
    <property type="entry name" value="IBN_N"/>
    <property type="match status" value="1"/>
</dbReference>
<dbReference type="EMBL" id="ML996688">
    <property type="protein sequence ID" value="KAF2404071.1"/>
    <property type="molecule type" value="Genomic_DNA"/>
</dbReference>
<reference evidence="8" key="1">
    <citation type="journal article" date="2020" name="Stud. Mycol.">
        <title>101 Dothideomycetes genomes: a test case for predicting lifestyles and emergence of pathogens.</title>
        <authorList>
            <person name="Haridas S."/>
            <person name="Albert R."/>
            <person name="Binder M."/>
            <person name="Bloem J."/>
            <person name="Labutti K."/>
            <person name="Salamov A."/>
            <person name="Andreopoulos B."/>
            <person name="Baker S."/>
            <person name="Barry K."/>
            <person name="Bills G."/>
            <person name="Bluhm B."/>
            <person name="Cannon C."/>
            <person name="Castanera R."/>
            <person name="Culley D."/>
            <person name="Daum C."/>
            <person name="Ezra D."/>
            <person name="Gonzalez J."/>
            <person name="Henrissat B."/>
            <person name="Kuo A."/>
            <person name="Liang C."/>
            <person name="Lipzen A."/>
            <person name="Lutzoni F."/>
            <person name="Magnuson J."/>
            <person name="Mondo S."/>
            <person name="Nolan M."/>
            <person name="Ohm R."/>
            <person name="Pangilinan J."/>
            <person name="Park H.-J."/>
            <person name="Ramirez L."/>
            <person name="Alfaro M."/>
            <person name="Sun H."/>
            <person name="Tritt A."/>
            <person name="Yoshinaga Y."/>
            <person name="Zwiers L.-H."/>
            <person name="Turgeon B."/>
            <person name="Goodwin S."/>
            <person name="Spatafora J."/>
            <person name="Crous P."/>
            <person name="Grigoriev I."/>
        </authorList>
    </citation>
    <scope>NUCLEOTIDE SEQUENCE</scope>
    <source>
        <strain evidence="8">CBS 262.69</strain>
    </source>
</reference>
<evidence type="ECO:0000256" key="1">
    <source>
        <dbReference type="ARBA" id="ARBA00004123"/>
    </source>
</evidence>
<dbReference type="AlphaFoldDB" id="A0A6G1I7A5"/>
<dbReference type="InterPro" id="IPR058669">
    <property type="entry name" value="TPR_IPO7/11-like"/>
</dbReference>
<dbReference type="InterPro" id="IPR001494">
    <property type="entry name" value="Importin-beta_N"/>
</dbReference>
<sequence>MAAVELPGEANPLTQYDLLQNLLLASSRTANTQQLQTATKQLEAWQQESRFYVYLQGIFIDDTVPFEIRYLAVLQLLDAVTKRNVWSRGSYSSIRFHQPSGGGIQVNDKALIRSRLLNAGFNETDDRLARQNALILARILRTDFPKEWPTVFDDLFARITSIDSPGQLQTLRGLELLRCIVKEFGKTRLRQAVLRPVTPAIIGKATGVFTDAFSCLQTQPSQSSAFAAATQAIYLCSSILRHSLGRVQNLHQVETVVKTWTLLGTYFTRCLSQLDASPALAKGVVQIAKLQLGIAEEYSASFALLPGAVELVAQYWDLIKQVSSSYASSESEELSIAENIALRGIQIFRALLRLVARDKDAPTDAGKAAGVVQSIFVPPFCHELFFTSLQNFFVLRRVDFRRWEEDPEEWEASEASTKDHRLSLRASAEKLLTDLTYYSEDVLPSFFRMLKGTIGATPTSRKEAVYTALGVLGPRIKVYCEKNHIDFSFDNNMLPALLNDVQWIDSETRILRRRIPILIAAWAPIEPLSQIPVTMAFSKCVDRGDEVNDLVVRITAVREYKSLTNVWDYNSRTALPYVAAILQAAMGLVTEVELPETKLDMLGTVRGIVNRLDAEIDPFADQIVNLLPDLWAQSTEAYGKVAILSLLTLLFGALKANSARFQTFALQLVQQALGSDMSQADRAALLEDALELWTAVIDNAPRVAAAELNLNLITLLKDCLIPALGAESKARHYALKIAEGYLLLIPGELIVEEAFVTELLRSQATGLLELSSDASFEVRQVVSLVLQVAAVSGSEPLVRTVLGAFVDSGFMRTLIAGLHESWTAHQTTGPKAKVSKIQGGIETNLFILLARFIDASPSLFLQIVGSDDIGWLFDEWFEHAAEGSMDNSSSRLCARALTRLFELAPPFLLARLQLLMGLWADTMQLEDTVEVLDPAWATPGMLRAEELRKADTCDLRALVQTTVATVVARCGGPDAFRHEWLANVDDHVIKQFEALMVS</sequence>
<evidence type="ECO:0000259" key="7">
    <source>
        <dbReference type="PROSITE" id="PS50166"/>
    </source>
</evidence>
<dbReference type="GO" id="GO:0008033">
    <property type="term" value="P:tRNA processing"/>
    <property type="evidence" value="ECO:0007669"/>
    <property type="project" value="UniProtKB-KW"/>
</dbReference>
<dbReference type="PANTHER" id="PTHR10997:SF7">
    <property type="entry name" value="IMPORTIN-11"/>
    <property type="match status" value="1"/>
</dbReference>
<keyword evidence="9" id="KW-1185">Reference proteome</keyword>
<proteinExistence type="inferred from homology"/>
<feature type="domain" description="Importin N-terminal" evidence="7">
    <location>
        <begin position="38"/>
        <end position="122"/>
    </location>
</feature>
<evidence type="ECO:0000256" key="5">
    <source>
        <dbReference type="ARBA" id="ARBA00023242"/>
    </source>
</evidence>
<dbReference type="Proteomes" id="UP000799640">
    <property type="component" value="Unassembled WGS sequence"/>
</dbReference>
<evidence type="ECO:0000256" key="3">
    <source>
        <dbReference type="ARBA" id="ARBA00022448"/>
    </source>
</evidence>
<dbReference type="GO" id="GO:0005635">
    <property type="term" value="C:nuclear envelope"/>
    <property type="evidence" value="ECO:0007669"/>
    <property type="project" value="TreeGrafter"/>
</dbReference>
<comment type="function">
    <text evidence="6">tRNA nucleus export receptor which facilitates tRNA translocation across the nuclear pore complex. Involved in pre-tRNA splicing, probably by affecting the interaction of pre-tRNA with splicing endonuclease.</text>
</comment>
<dbReference type="InterPro" id="IPR016024">
    <property type="entry name" value="ARM-type_fold"/>
</dbReference>
<evidence type="ECO:0000313" key="9">
    <source>
        <dbReference type="Proteomes" id="UP000799640"/>
    </source>
</evidence>
<dbReference type="PANTHER" id="PTHR10997">
    <property type="entry name" value="IMPORTIN-7, 8, 11"/>
    <property type="match status" value="1"/>
</dbReference>
<comment type="subcellular location">
    <subcellularLocation>
        <location evidence="1">Nucleus</location>
    </subcellularLocation>
</comment>
<dbReference type="Pfam" id="PF08389">
    <property type="entry name" value="Xpo1"/>
    <property type="match status" value="1"/>
</dbReference>
<name>A0A6G1I7A5_9PEZI</name>
<dbReference type="InterPro" id="IPR013598">
    <property type="entry name" value="Exportin-1/Importin-b-like"/>
</dbReference>
<dbReference type="SMART" id="SM00913">
    <property type="entry name" value="IBN_N"/>
    <property type="match status" value="1"/>
</dbReference>
<dbReference type="GO" id="GO:0006606">
    <property type="term" value="P:protein import into nucleus"/>
    <property type="evidence" value="ECO:0007669"/>
    <property type="project" value="TreeGrafter"/>
</dbReference>
<organism evidence="8 9">
    <name type="scientific">Trichodelitschia bisporula</name>
    <dbReference type="NCBI Taxonomy" id="703511"/>
    <lineage>
        <taxon>Eukaryota</taxon>
        <taxon>Fungi</taxon>
        <taxon>Dikarya</taxon>
        <taxon>Ascomycota</taxon>
        <taxon>Pezizomycotina</taxon>
        <taxon>Dothideomycetes</taxon>
        <taxon>Dothideomycetes incertae sedis</taxon>
        <taxon>Phaeotrichales</taxon>
        <taxon>Phaeotrichaceae</taxon>
        <taxon>Trichodelitschia</taxon>
    </lineage>
</organism>
<keyword evidence="5" id="KW-0539">Nucleus</keyword>
<dbReference type="InterPro" id="IPR011989">
    <property type="entry name" value="ARM-like"/>
</dbReference>
<dbReference type="Gene3D" id="1.25.10.10">
    <property type="entry name" value="Leucine-rich Repeat Variant"/>
    <property type="match status" value="1"/>
</dbReference>
<evidence type="ECO:0000256" key="6">
    <source>
        <dbReference type="ARBA" id="ARBA00025147"/>
    </source>
</evidence>
<protein>
    <submittedName>
        <fullName evidence="8">ARM repeat-containing protein</fullName>
    </submittedName>
</protein>
<evidence type="ECO:0000313" key="8">
    <source>
        <dbReference type="EMBL" id="KAF2404071.1"/>
    </source>
</evidence>
<comment type="similarity">
    <text evidence="2">Belongs to the importin beta family.</text>
</comment>
<dbReference type="PROSITE" id="PS50166">
    <property type="entry name" value="IMPORTIN_B_NT"/>
    <property type="match status" value="1"/>
</dbReference>
<dbReference type="SUPFAM" id="SSF48371">
    <property type="entry name" value="ARM repeat"/>
    <property type="match status" value="1"/>
</dbReference>
<evidence type="ECO:0000256" key="4">
    <source>
        <dbReference type="ARBA" id="ARBA00022694"/>
    </source>
</evidence>
<gene>
    <name evidence="8" type="ORF">EJ06DRAFT_553015</name>
</gene>
<evidence type="ECO:0000256" key="2">
    <source>
        <dbReference type="ARBA" id="ARBA00007991"/>
    </source>
</evidence>
<dbReference type="OrthoDB" id="361693at2759"/>
<keyword evidence="4" id="KW-0819">tRNA processing</keyword>
<dbReference type="GO" id="GO:0005829">
    <property type="term" value="C:cytosol"/>
    <property type="evidence" value="ECO:0007669"/>
    <property type="project" value="TreeGrafter"/>
</dbReference>
<dbReference type="Pfam" id="PF25758">
    <property type="entry name" value="TPR_IPO11"/>
    <property type="match status" value="1"/>
</dbReference>
<keyword evidence="3" id="KW-0813">Transport</keyword>
<accession>A0A6G1I7A5</accession>
<dbReference type="GO" id="GO:0031267">
    <property type="term" value="F:small GTPase binding"/>
    <property type="evidence" value="ECO:0007669"/>
    <property type="project" value="InterPro"/>
</dbReference>